<sequence>MRRFSSVPAVGAVLLTATALTACGKTSAPAAYSPKDDTSTYDSARQLSDWSSGDADDFSAVIDLPDGRKVSMFYAKDRGLAEQHYSPEADAWTAPKIVYKTATDPCQGIALAQHDGTVAVTADWNLYCYDGEPPDESIAGVATGDLTEWTTDLTRHFDGWSAPVVSDDGTRATWKHHADRLVWSSDGGFDKDLG</sequence>
<evidence type="ECO:0000313" key="3">
    <source>
        <dbReference type="Proteomes" id="UP000265581"/>
    </source>
</evidence>
<feature type="chain" id="PRO_5039683867" evidence="1">
    <location>
        <begin position="23"/>
        <end position="194"/>
    </location>
</feature>
<dbReference type="EMBL" id="QUBR01000002">
    <property type="protein sequence ID" value="REK69654.1"/>
    <property type="molecule type" value="Genomic_DNA"/>
</dbReference>
<dbReference type="RefSeq" id="WP_119704254.1">
    <property type="nucleotide sequence ID" value="NZ_JBHSOI010000002.1"/>
</dbReference>
<gene>
    <name evidence="2" type="ORF">DX116_10635</name>
</gene>
<name>A0A371P125_9ACTN</name>
<dbReference type="PROSITE" id="PS51257">
    <property type="entry name" value="PROKAR_LIPOPROTEIN"/>
    <property type="match status" value="1"/>
</dbReference>
<reference evidence="2 3" key="1">
    <citation type="submission" date="2018-08" db="EMBL/GenBank/DDBJ databases">
        <title>Aeromicrobium sp. M2KJ-4, whole genome shotgun sequence.</title>
        <authorList>
            <person name="Tuo L."/>
        </authorList>
    </citation>
    <scope>NUCLEOTIDE SEQUENCE [LARGE SCALE GENOMIC DNA]</scope>
    <source>
        <strain evidence="2 3">M2KJ-4</strain>
    </source>
</reference>
<keyword evidence="3" id="KW-1185">Reference proteome</keyword>
<dbReference type="OrthoDB" id="4168827at2"/>
<accession>A0A371P125</accession>
<keyword evidence="1" id="KW-0732">Signal</keyword>
<feature type="signal peptide" evidence="1">
    <location>
        <begin position="1"/>
        <end position="22"/>
    </location>
</feature>
<protein>
    <submittedName>
        <fullName evidence="2">Uncharacterized protein</fullName>
    </submittedName>
</protein>
<evidence type="ECO:0000256" key="1">
    <source>
        <dbReference type="SAM" id="SignalP"/>
    </source>
</evidence>
<comment type="caution">
    <text evidence="2">The sequence shown here is derived from an EMBL/GenBank/DDBJ whole genome shotgun (WGS) entry which is preliminary data.</text>
</comment>
<proteinExistence type="predicted"/>
<organism evidence="2 3">
    <name type="scientific">Aeromicrobium endophyticum</name>
    <dbReference type="NCBI Taxonomy" id="2292704"/>
    <lineage>
        <taxon>Bacteria</taxon>
        <taxon>Bacillati</taxon>
        <taxon>Actinomycetota</taxon>
        <taxon>Actinomycetes</taxon>
        <taxon>Propionibacteriales</taxon>
        <taxon>Nocardioidaceae</taxon>
        <taxon>Aeromicrobium</taxon>
    </lineage>
</organism>
<dbReference type="AlphaFoldDB" id="A0A371P125"/>
<dbReference type="Proteomes" id="UP000265581">
    <property type="component" value="Unassembled WGS sequence"/>
</dbReference>
<evidence type="ECO:0000313" key="2">
    <source>
        <dbReference type="EMBL" id="REK69654.1"/>
    </source>
</evidence>